<evidence type="ECO:0000256" key="1">
    <source>
        <dbReference type="ARBA" id="ARBA00004811"/>
    </source>
</evidence>
<sequence>MEARIRKSKVRGSVVAPPSKSYTQRAIVCALLADGKTEIVNPSRSDDAFSALHAAEMFGADVESGAASWEVSSSGIETPDDVVDCGGSATAIRFFAAAAALAPGATVLTGDATLRRRPMGELVSALNSLGARCFSTRGDGLPPLVVLGGGIAGGEAVISGDVSSQFVSALIISCTKAEKETAIRLSSRLESRHYVEMTLEALGRFGGLCRADFDRGIFILPPKQALTPCEFVVEGDYSSAAFMLAAGLLAGDVEVRGIPQFSKQGDAAIIGIIRSMGGKAVPTDGGIRSSESAIRGIQLDAAQIPDLVPVVAAIASKAEGETVIRGIRRLRYKESDRVAALSDAIGRMGGCVSSEGDAIMVSGRRNTRGAEIDPRNDHRIAMACAVLALASDGMTVIRNAECVSKSYPSFFDDLRAIGGEVEMIR</sequence>
<feature type="binding site" evidence="7">
    <location>
        <position position="165"/>
    </location>
    <ligand>
        <name>3-phosphoshikimate</name>
        <dbReference type="ChEBI" id="CHEBI:145989"/>
    </ligand>
</feature>
<feature type="binding site" evidence="7">
    <location>
        <position position="20"/>
    </location>
    <ligand>
        <name>phosphoenolpyruvate</name>
        <dbReference type="ChEBI" id="CHEBI:58702"/>
    </ligand>
</feature>
<comment type="similarity">
    <text evidence="2 7">Belongs to the EPSP synthase family.</text>
</comment>
<keyword evidence="3 7" id="KW-0028">Amino-acid biosynthesis</keyword>
<feature type="binding site" evidence="7">
    <location>
        <position position="164"/>
    </location>
    <ligand>
        <name>3-phosphoshikimate</name>
        <dbReference type="ChEBI" id="CHEBI:145989"/>
    </ligand>
</feature>
<evidence type="ECO:0000259" key="8">
    <source>
        <dbReference type="Pfam" id="PF00275"/>
    </source>
</evidence>
<dbReference type="InterPro" id="IPR001986">
    <property type="entry name" value="Enolpyruvate_Tfrase_dom"/>
</dbReference>
<dbReference type="InterPro" id="IPR006264">
    <property type="entry name" value="EPSP_synthase"/>
</dbReference>
<dbReference type="NCBIfam" id="TIGR01356">
    <property type="entry name" value="aroA"/>
    <property type="match status" value="1"/>
</dbReference>
<dbReference type="Pfam" id="PF00275">
    <property type="entry name" value="EPSP_synthase"/>
    <property type="match status" value="1"/>
</dbReference>
<protein>
    <recommendedName>
        <fullName evidence="7">3-phosphoshikimate 1-carboxyvinyltransferase</fullName>
        <ecNumber evidence="7">2.5.1.19</ecNumber>
    </recommendedName>
    <alternativeName>
        <fullName evidence="7">5-enolpyruvylshikimate-3-phosphate synthase</fullName>
        <shortName evidence="7">EPSP synthase</shortName>
        <shortName evidence="7">EPSPS</shortName>
    </alternativeName>
</protein>
<reference evidence="9" key="1">
    <citation type="journal article" date="2020" name="mSystems">
        <title>Genome- and Community-Level Interaction Insights into Carbon Utilization and Element Cycling Functions of Hydrothermarchaeota in Hydrothermal Sediment.</title>
        <authorList>
            <person name="Zhou Z."/>
            <person name="Liu Y."/>
            <person name="Xu W."/>
            <person name="Pan J."/>
            <person name="Luo Z.H."/>
            <person name="Li M."/>
        </authorList>
    </citation>
    <scope>NUCLEOTIDE SEQUENCE [LARGE SCALE GENOMIC DNA]</scope>
    <source>
        <strain evidence="9">SpSt-468</strain>
    </source>
</reference>
<comment type="subcellular location">
    <subcellularLocation>
        <location evidence="7">Cytoplasm</location>
    </subcellularLocation>
</comment>
<comment type="subunit">
    <text evidence="7">Monomer.</text>
</comment>
<comment type="pathway">
    <text evidence="1">Metabolic intermediate biosynthesis; chorismate biosynthesis; chorismate from D-erythrose 4-phosphate and phosphoenolpyruvate: step 6/7.</text>
</comment>
<feature type="binding site" evidence="7">
    <location>
        <position position="25"/>
    </location>
    <ligand>
        <name>3-phosphoshikimate</name>
        <dbReference type="ChEBI" id="CHEBI:145989"/>
    </ligand>
</feature>
<feature type="binding site" evidence="7">
    <location>
        <position position="21"/>
    </location>
    <ligand>
        <name>3-phosphoshikimate</name>
        <dbReference type="ChEBI" id="CHEBI:145989"/>
    </ligand>
</feature>
<dbReference type="UniPathway" id="UPA00053">
    <property type="reaction ID" value="UER00089"/>
</dbReference>
<feature type="binding site" evidence="7">
    <location>
        <position position="163"/>
    </location>
    <ligand>
        <name>3-phosphoshikimate</name>
        <dbReference type="ChEBI" id="CHEBI:145989"/>
    </ligand>
</feature>
<dbReference type="EC" id="2.5.1.19" evidence="7"/>
<accession>A0A7C3J1Q8</accession>
<feature type="binding site" evidence="7">
    <location>
        <position position="405"/>
    </location>
    <ligand>
        <name>phosphoenolpyruvate</name>
        <dbReference type="ChEBI" id="CHEBI:58702"/>
    </ligand>
</feature>
<evidence type="ECO:0000313" key="9">
    <source>
        <dbReference type="EMBL" id="HFK19819.1"/>
    </source>
</evidence>
<dbReference type="InterPro" id="IPR023193">
    <property type="entry name" value="EPSP_synthase_CS"/>
</dbReference>
<feature type="binding site" evidence="7">
    <location>
        <position position="117"/>
    </location>
    <ligand>
        <name>phosphoenolpyruvate</name>
        <dbReference type="ChEBI" id="CHEBI:58702"/>
    </ligand>
</feature>
<evidence type="ECO:0000256" key="5">
    <source>
        <dbReference type="ARBA" id="ARBA00023141"/>
    </source>
</evidence>
<feature type="binding site" evidence="7">
    <location>
        <position position="306"/>
    </location>
    <ligand>
        <name>3-phosphoshikimate</name>
        <dbReference type="ChEBI" id="CHEBI:145989"/>
    </ligand>
</feature>
<dbReference type="PANTHER" id="PTHR21090:SF5">
    <property type="entry name" value="PENTAFUNCTIONAL AROM POLYPEPTIDE"/>
    <property type="match status" value="1"/>
</dbReference>
<feature type="binding site" evidence="7">
    <location>
        <position position="165"/>
    </location>
    <ligand>
        <name>phosphoenolpyruvate</name>
        <dbReference type="ChEBI" id="CHEBI:58702"/>
    </ligand>
</feature>
<dbReference type="HAMAP" id="MF_00210">
    <property type="entry name" value="EPSP_synth"/>
    <property type="match status" value="1"/>
</dbReference>
<evidence type="ECO:0000256" key="3">
    <source>
        <dbReference type="ARBA" id="ARBA00022605"/>
    </source>
</evidence>
<dbReference type="GO" id="GO:0003866">
    <property type="term" value="F:3-phosphoshikimate 1-carboxyvinyltransferase activity"/>
    <property type="evidence" value="ECO:0007669"/>
    <property type="project" value="UniProtKB-UniRule"/>
</dbReference>
<dbReference type="PROSITE" id="PS00104">
    <property type="entry name" value="EPSP_SYNTHASE_1"/>
    <property type="match status" value="1"/>
</dbReference>
<dbReference type="AlphaFoldDB" id="A0A7C3J1Q8"/>
<dbReference type="GO" id="GO:0009073">
    <property type="term" value="P:aromatic amino acid family biosynthetic process"/>
    <property type="evidence" value="ECO:0007669"/>
    <property type="project" value="UniProtKB-KW"/>
</dbReference>
<feature type="binding site" evidence="7">
    <location>
        <position position="337"/>
    </location>
    <ligand>
        <name>phosphoenolpyruvate</name>
        <dbReference type="ChEBI" id="CHEBI:58702"/>
    </ligand>
</feature>
<proteinExistence type="inferred from homology"/>
<keyword evidence="5 7" id="KW-0057">Aromatic amino acid biosynthesis</keyword>
<dbReference type="PIRSF" id="PIRSF000505">
    <property type="entry name" value="EPSPS"/>
    <property type="match status" value="1"/>
</dbReference>
<dbReference type="InterPro" id="IPR013792">
    <property type="entry name" value="RNA3'P_cycl/enolpyr_Trfase_a/b"/>
</dbReference>
<dbReference type="GO" id="GO:0005737">
    <property type="term" value="C:cytoplasm"/>
    <property type="evidence" value="ECO:0007669"/>
    <property type="project" value="UniProtKB-SubCell"/>
</dbReference>
<evidence type="ECO:0000256" key="4">
    <source>
        <dbReference type="ARBA" id="ARBA00022679"/>
    </source>
</evidence>
<keyword evidence="4 7" id="KW-0808">Transferase</keyword>
<evidence type="ECO:0000256" key="7">
    <source>
        <dbReference type="HAMAP-Rule" id="MF_00210"/>
    </source>
</evidence>
<evidence type="ECO:0000256" key="6">
    <source>
        <dbReference type="ARBA" id="ARBA00044633"/>
    </source>
</evidence>
<dbReference type="PROSITE" id="PS00885">
    <property type="entry name" value="EPSP_SYNTHASE_2"/>
    <property type="match status" value="1"/>
</dbReference>
<dbReference type="CDD" id="cd01556">
    <property type="entry name" value="EPSP_synthase"/>
    <property type="match status" value="1"/>
</dbReference>
<feature type="binding site" evidence="7">
    <location>
        <position position="20"/>
    </location>
    <ligand>
        <name>3-phosphoshikimate</name>
        <dbReference type="ChEBI" id="CHEBI:145989"/>
    </ligand>
</feature>
<feature type="active site" description="Proton acceptor" evidence="7">
    <location>
        <position position="306"/>
    </location>
</feature>
<feature type="binding site" evidence="7">
    <location>
        <position position="191"/>
    </location>
    <ligand>
        <name>3-phosphoshikimate</name>
        <dbReference type="ChEBI" id="CHEBI:145989"/>
    </ligand>
</feature>
<name>A0A7C3J1Q8_9CREN</name>
<dbReference type="InterPro" id="IPR036968">
    <property type="entry name" value="Enolpyruvate_Tfrase_sf"/>
</dbReference>
<feature type="binding site" evidence="7">
    <location>
        <position position="379"/>
    </location>
    <ligand>
        <name>phosphoenolpyruvate</name>
        <dbReference type="ChEBI" id="CHEBI:58702"/>
    </ligand>
</feature>
<dbReference type="PANTHER" id="PTHR21090">
    <property type="entry name" value="AROM/DEHYDROQUINATE SYNTHASE"/>
    <property type="match status" value="1"/>
</dbReference>
<dbReference type="GO" id="GO:0008652">
    <property type="term" value="P:amino acid biosynthetic process"/>
    <property type="evidence" value="ECO:0007669"/>
    <property type="project" value="UniProtKB-KW"/>
</dbReference>
<dbReference type="SUPFAM" id="SSF55205">
    <property type="entry name" value="EPT/RTPC-like"/>
    <property type="match status" value="1"/>
</dbReference>
<evidence type="ECO:0000256" key="2">
    <source>
        <dbReference type="ARBA" id="ARBA00009948"/>
    </source>
</evidence>
<organism evidence="9">
    <name type="scientific">Candidatus Methanomethylicus mesodigestus</name>
    <dbReference type="NCBI Taxonomy" id="1867258"/>
    <lineage>
        <taxon>Archaea</taxon>
        <taxon>Thermoproteota</taxon>
        <taxon>Methanosuratincolia</taxon>
        <taxon>Candidatus Methanomethylicales</taxon>
        <taxon>Candidatus Methanomethylicaceae</taxon>
        <taxon>Candidatus Methanomethylicus</taxon>
    </lineage>
</organism>
<dbReference type="GO" id="GO:0009423">
    <property type="term" value="P:chorismate biosynthetic process"/>
    <property type="evidence" value="ECO:0007669"/>
    <property type="project" value="UniProtKB-UniRule"/>
</dbReference>
<comment type="catalytic activity">
    <reaction evidence="6">
        <text>3-phosphoshikimate + phosphoenolpyruvate = 5-O-(1-carboxyvinyl)-3-phosphoshikimate + phosphate</text>
        <dbReference type="Rhea" id="RHEA:21256"/>
        <dbReference type="ChEBI" id="CHEBI:43474"/>
        <dbReference type="ChEBI" id="CHEBI:57701"/>
        <dbReference type="ChEBI" id="CHEBI:58702"/>
        <dbReference type="ChEBI" id="CHEBI:145989"/>
        <dbReference type="EC" id="2.5.1.19"/>
    </reaction>
    <physiologicalReaction direction="left-to-right" evidence="6">
        <dbReference type="Rhea" id="RHEA:21257"/>
    </physiologicalReaction>
</comment>
<comment type="caution">
    <text evidence="7">Lacks conserved residue(s) required for the propagation of feature annotation.</text>
</comment>
<comment type="caution">
    <text evidence="9">The sequence shown here is derived from an EMBL/GenBank/DDBJ whole genome shotgun (WGS) entry which is preliminary data.</text>
</comment>
<feature type="domain" description="Enolpyruvate transferase" evidence="8">
    <location>
        <begin position="8"/>
        <end position="414"/>
    </location>
</feature>
<gene>
    <name evidence="7 9" type="primary">aroA</name>
    <name evidence="9" type="ORF">ENS19_00880</name>
</gene>
<keyword evidence="7" id="KW-0963">Cytoplasm</keyword>
<feature type="binding site" evidence="7">
    <location>
        <position position="333"/>
    </location>
    <ligand>
        <name>3-phosphoshikimate</name>
        <dbReference type="ChEBI" id="CHEBI:145989"/>
    </ligand>
</feature>
<dbReference type="Gene3D" id="3.65.10.10">
    <property type="entry name" value="Enolpyruvate transferase domain"/>
    <property type="match status" value="2"/>
</dbReference>
<dbReference type="EMBL" id="DSTX01000001">
    <property type="protein sequence ID" value="HFK19819.1"/>
    <property type="molecule type" value="Genomic_DNA"/>
</dbReference>
<comment type="function">
    <text evidence="7">Catalyzes the transfer of the enolpyruvyl moiety of phosphoenolpyruvate (PEP) to the 5-hydroxyl of shikimate-3-phosphate (S3P) to produce enolpyruvyl shikimate-3-phosphate and inorganic phosphate.</text>
</comment>